<evidence type="ECO:0000313" key="2">
    <source>
        <dbReference type="EMBL" id="USI74252.1"/>
    </source>
</evidence>
<organism evidence="2 3">
    <name type="scientific">Sphingomonas morindae</name>
    <dbReference type="NCBI Taxonomy" id="1541170"/>
    <lineage>
        <taxon>Bacteria</taxon>
        <taxon>Pseudomonadati</taxon>
        <taxon>Pseudomonadota</taxon>
        <taxon>Alphaproteobacteria</taxon>
        <taxon>Sphingomonadales</taxon>
        <taxon>Sphingomonadaceae</taxon>
        <taxon>Sphingomonas</taxon>
    </lineage>
</organism>
<name>A0ABY4XB98_9SPHN</name>
<protein>
    <submittedName>
        <fullName evidence="2">M48 family metallopeptidase</fullName>
    </submittedName>
</protein>
<gene>
    <name evidence="2" type="ORF">LHA26_07300</name>
</gene>
<dbReference type="CDD" id="cd07344">
    <property type="entry name" value="M48_yhfN_like"/>
    <property type="match status" value="1"/>
</dbReference>
<dbReference type="Gene3D" id="3.30.2010.10">
    <property type="entry name" value="Metalloproteases ('zincins'), catalytic domain"/>
    <property type="match status" value="1"/>
</dbReference>
<dbReference type="PANTHER" id="PTHR30399:SF1">
    <property type="entry name" value="UTP PYROPHOSPHATASE"/>
    <property type="match status" value="1"/>
</dbReference>
<dbReference type="InterPro" id="IPR002725">
    <property type="entry name" value="YgjP-like_metallopeptidase"/>
</dbReference>
<dbReference type="EMBL" id="CP084930">
    <property type="protein sequence ID" value="USI74252.1"/>
    <property type="molecule type" value="Genomic_DNA"/>
</dbReference>
<proteinExistence type="predicted"/>
<feature type="domain" description="YgjP-like metallopeptidase" evidence="1">
    <location>
        <begin position="29"/>
        <end position="223"/>
    </location>
</feature>
<dbReference type="InterPro" id="IPR053136">
    <property type="entry name" value="UTP_pyrophosphatase-like"/>
</dbReference>
<accession>A0ABY4XB98</accession>
<dbReference type="PANTHER" id="PTHR30399">
    <property type="entry name" value="UNCHARACTERIZED PROTEIN YGJP"/>
    <property type="match status" value="1"/>
</dbReference>
<sequence length="240" mass="26201">MISEPRFSAGGLSRTLEIRRVATARGLRLTVDPRDGAVRLSMPPRHSEAKARAWAESKRGWIEAALARLPVPAPIRPGGRLPFRGAALTLDWQPDAARRPLLEGQRLRVGGPLPGFARRVLDWARREALAQLEAETRALAAEAGVTVGRVAIGDPRGRWGSCSASGDIRYSWRLILAPPFVLSATVAHEVAHRLHMDHSPAFKAAERRLAGDPGPARAWLRAHGASLHWIGREPEPDTLV</sequence>
<reference evidence="2" key="1">
    <citation type="journal article" date="2022" name="Toxins">
        <title>Genomic Analysis of Sphingopyxis sp. USTB-05 for Biodegrading Cyanobacterial Hepatotoxins.</title>
        <authorList>
            <person name="Liu C."/>
            <person name="Xu Q."/>
            <person name="Zhao Z."/>
            <person name="Zhang H."/>
            <person name="Liu X."/>
            <person name="Yin C."/>
            <person name="Liu Y."/>
            <person name="Yan H."/>
        </authorList>
    </citation>
    <scope>NUCLEOTIDE SEQUENCE</scope>
    <source>
        <strain evidence="2">NBD5</strain>
    </source>
</reference>
<evidence type="ECO:0000259" key="1">
    <source>
        <dbReference type="Pfam" id="PF01863"/>
    </source>
</evidence>
<dbReference type="Pfam" id="PF01863">
    <property type="entry name" value="YgjP-like"/>
    <property type="match status" value="1"/>
</dbReference>
<dbReference type="Proteomes" id="UP001056937">
    <property type="component" value="Chromosome 1"/>
</dbReference>
<evidence type="ECO:0000313" key="3">
    <source>
        <dbReference type="Proteomes" id="UP001056937"/>
    </source>
</evidence>
<keyword evidence="3" id="KW-1185">Reference proteome</keyword>